<evidence type="ECO:0000256" key="2">
    <source>
        <dbReference type="SAM" id="MobiDB-lite"/>
    </source>
</evidence>
<dbReference type="PANTHER" id="PTHR10302:SF27">
    <property type="entry name" value="SINGLE-STRANDED DNA-BINDING PROTEIN"/>
    <property type="match status" value="1"/>
</dbReference>
<dbReference type="GO" id="GO:0006260">
    <property type="term" value="P:DNA replication"/>
    <property type="evidence" value="ECO:0007669"/>
    <property type="project" value="InterPro"/>
</dbReference>
<dbReference type="PROSITE" id="PS50935">
    <property type="entry name" value="SSB"/>
    <property type="match status" value="1"/>
</dbReference>
<reference evidence="3" key="1">
    <citation type="submission" date="2020-03" db="EMBL/GenBank/DDBJ databases">
        <title>The deep terrestrial virosphere.</title>
        <authorList>
            <person name="Holmfeldt K."/>
            <person name="Nilsson E."/>
            <person name="Simone D."/>
            <person name="Lopez-Fernandez M."/>
            <person name="Wu X."/>
            <person name="de Brujin I."/>
            <person name="Lundin D."/>
            <person name="Andersson A."/>
            <person name="Bertilsson S."/>
            <person name="Dopson M."/>
        </authorList>
    </citation>
    <scope>NUCLEOTIDE SEQUENCE</scope>
    <source>
        <strain evidence="3">MM171A02284</strain>
    </source>
</reference>
<protein>
    <submittedName>
        <fullName evidence="3">Putative single-stranded DNA-binding protein</fullName>
    </submittedName>
</protein>
<dbReference type="GO" id="GO:0003697">
    <property type="term" value="F:single-stranded DNA binding"/>
    <property type="evidence" value="ECO:0007669"/>
    <property type="project" value="InterPro"/>
</dbReference>
<feature type="compositionally biased region" description="Acidic residues" evidence="2">
    <location>
        <begin position="128"/>
        <end position="138"/>
    </location>
</feature>
<organism evidence="3">
    <name type="scientific">viral metagenome</name>
    <dbReference type="NCBI Taxonomy" id="1070528"/>
    <lineage>
        <taxon>unclassified sequences</taxon>
        <taxon>metagenomes</taxon>
        <taxon>organismal metagenomes</taxon>
    </lineage>
</organism>
<dbReference type="EMBL" id="MT143928">
    <property type="protein sequence ID" value="QJH92883.1"/>
    <property type="molecule type" value="Genomic_DNA"/>
</dbReference>
<dbReference type="InterPro" id="IPR000424">
    <property type="entry name" value="Primosome_PriB/ssb"/>
</dbReference>
<dbReference type="NCBIfam" id="TIGR00621">
    <property type="entry name" value="ssb"/>
    <property type="match status" value="1"/>
</dbReference>
<keyword evidence="1 3" id="KW-0238">DNA-binding</keyword>
<dbReference type="PANTHER" id="PTHR10302">
    <property type="entry name" value="SINGLE-STRANDED DNA-BINDING PROTEIN"/>
    <property type="match status" value="1"/>
</dbReference>
<sequence length="138" mass="15742">MNYNLAVLGGNLTRDPELRYTSNGQAVVDMSLAVNRRYSLDGEKKSEVSFFNIVAWGKQAEACANYLAKGSSVLVEGRLQQDTWEKDGQKRSAVKVIANRVEFLGGKKDKDEYYEDKERQQERKEEPVKDEEDESIPF</sequence>
<gene>
    <name evidence="3" type="ORF">MM171A02284_0006</name>
</gene>
<dbReference type="CDD" id="cd04496">
    <property type="entry name" value="SSB_OBF"/>
    <property type="match status" value="1"/>
</dbReference>
<dbReference type="Pfam" id="PF00436">
    <property type="entry name" value="SSB"/>
    <property type="match status" value="1"/>
</dbReference>
<dbReference type="Gene3D" id="2.40.50.140">
    <property type="entry name" value="Nucleic acid-binding proteins"/>
    <property type="match status" value="1"/>
</dbReference>
<dbReference type="SUPFAM" id="SSF50249">
    <property type="entry name" value="Nucleic acid-binding proteins"/>
    <property type="match status" value="1"/>
</dbReference>
<dbReference type="GO" id="GO:0009295">
    <property type="term" value="C:nucleoid"/>
    <property type="evidence" value="ECO:0007669"/>
    <property type="project" value="TreeGrafter"/>
</dbReference>
<feature type="region of interest" description="Disordered" evidence="2">
    <location>
        <begin position="112"/>
        <end position="138"/>
    </location>
</feature>
<name>A0A6M3X6N9_9ZZZZ</name>
<accession>A0A6M3X6N9</accession>
<evidence type="ECO:0000313" key="3">
    <source>
        <dbReference type="EMBL" id="QJH92883.1"/>
    </source>
</evidence>
<dbReference type="AlphaFoldDB" id="A0A6M3X6N9"/>
<evidence type="ECO:0000256" key="1">
    <source>
        <dbReference type="ARBA" id="ARBA00023125"/>
    </source>
</evidence>
<dbReference type="HAMAP" id="MF_00984">
    <property type="entry name" value="SSB"/>
    <property type="match status" value="1"/>
</dbReference>
<dbReference type="PIRSF" id="PIRSF002070">
    <property type="entry name" value="SSB"/>
    <property type="match status" value="1"/>
</dbReference>
<dbReference type="InterPro" id="IPR011344">
    <property type="entry name" value="ssDNA-bd"/>
</dbReference>
<proteinExistence type="inferred from homology"/>
<dbReference type="InterPro" id="IPR012340">
    <property type="entry name" value="NA-bd_OB-fold"/>
</dbReference>
<feature type="compositionally biased region" description="Basic and acidic residues" evidence="2">
    <location>
        <begin position="112"/>
        <end position="127"/>
    </location>
</feature>